<name>A0A1I5Q1F2_9GAMM</name>
<keyword evidence="1" id="KW-0472">Membrane</keyword>
<evidence type="ECO:0000256" key="1">
    <source>
        <dbReference type="SAM" id="Phobius"/>
    </source>
</evidence>
<sequence length="252" mass="30054">MADDRKARYRDISDGLLRQRRNLLLISLMLPLFFISGADIQNINILGTVITIKNPEAIRFSLVALFLYFLWRYLQYYLEETYVKDMHRRIHEYLYTWENRYLSRKARQMAGFLKSDFVRVCFADPRYSWSGRYVAIPENRDKVVFPFRRKCEFYIYPANDREGHKEEQIKKFHSDMAQAESAGWIALRTSDDSSHPPSFYRNYLTYSIIRFNIMRLVGGCRYMLSESYFTDYQLPFIIAIASALITTYAVFI</sequence>
<organism evidence="2 3">
    <name type="scientific">Ectopseudomonas composti</name>
    <dbReference type="NCBI Taxonomy" id="658457"/>
    <lineage>
        <taxon>Bacteria</taxon>
        <taxon>Pseudomonadati</taxon>
        <taxon>Pseudomonadota</taxon>
        <taxon>Gammaproteobacteria</taxon>
        <taxon>Pseudomonadales</taxon>
        <taxon>Pseudomonadaceae</taxon>
        <taxon>Ectopseudomonas</taxon>
    </lineage>
</organism>
<protein>
    <submittedName>
        <fullName evidence="2">Uncharacterized protein</fullName>
    </submittedName>
</protein>
<keyword evidence="1" id="KW-0812">Transmembrane</keyword>
<keyword evidence="1" id="KW-1133">Transmembrane helix</keyword>
<dbReference type="Proteomes" id="UP000182400">
    <property type="component" value="Unassembled WGS sequence"/>
</dbReference>
<dbReference type="EMBL" id="FOWP01000010">
    <property type="protein sequence ID" value="SFP39811.1"/>
    <property type="molecule type" value="Genomic_DNA"/>
</dbReference>
<accession>A0A1I5Q1F2</accession>
<evidence type="ECO:0000313" key="3">
    <source>
        <dbReference type="Proteomes" id="UP000182400"/>
    </source>
</evidence>
<feature type="transmembrane region" description="Helical" evidence="1">
    <location>
        <begin position="21"/>
        <end position="38"/>
    </location>
</feature>
<gene>
    <name evidence="2" type="ORF">SAMN05216601_110207</name>
</gene>
<reference evidence="2 3" key="1">
    <citation type="submission" date="2016-10" db="EMBL/GenBank/DDBJ databases">
        <authorList>
            <person name="de Groot N.N."/>
        </authorList>
    </citation>
    <scope>NUCLEOTIDE SEQUENCE [LARGE SCALE GENOMIC DNA]</scope>
    <source>
        <strain evidence="2 3">CCUG 59231</strain>
    </source>
</reference>
<dbReference type="AlphaFoldDB" id="A0A1I5Q1F2"/>
<proteinExistence type="predicted"/>
<feature type="transmembrane region" description="Helical" evidence="1">
    <location>
        <begin position="232"/>
        <end position="251"/>
    </location>
</feature>
<dbReference type="RefSeq" id="WP_074940779.1">
    <property type="nucleotide sequence ID" value="NZ_FOWP01000010.1"/>
</dbReference>
<evidence type="ECO:0000313" key="2">
    <source>
        <dbReference type="EMBL" id="SFP39811.1"/>
    </source>
</evidence>
<feature type="transmembrane region" description="Helical" evidence="1">
    <location>
        <begin position="58"/>
        <end position="78"/>
    </location>
</feature>